<sequence length="484" mass="56290">MKEHNKIQQFIQGLRLIIVQNPIEACLACVFFILWSSLENYGGEFIQTILRYSPMVFLVTCMLHHKTSGWLKILYYISPLLLIPFYWVNENISLRYIFTFGAIQLLYILSFNKKEDSGFIYSLLNYIKLIAITVFLSSVTWSVLLSILFSIRYIFDIWQGSSEQIIQYTQAFSYGLLAPLFFLQFNSMKEETKETFSSFLSFLLNFILSPALLIYSGILYLYIIRIGLTMNLPKGQIAYLVTGFVGLLFLLKGCQPFLRQRYYDWFYRHASLISLPTLILCWIGIYYRISQYGFTIPRVYLVVVVLLLTLLSLSFFIKRAFHYYTIAWTTVIVIMGISYLPGISIQDIETYSQEGRDHSEDGSSSKIQFISIESDEPTDISPYHQAYFISPYKNDGNYFHSIHDSLYIYIQDKLVLSISYSQLLHLQLSKAGINSLDSIPEEKYASMLEYTTDSTKLVFEQLNIQRSGSSLRLTDAYPRCYFIK</sequence>
<keyword evidence="1" id="KW-0812">Transmembrane</keyword>
<feature type="transmembrane region" description="Helical" evidence="1">
    <location>
        <begin position="12"/>
        <end position="33"/>
    </location>
</feature>
<feature type="transmembrane region" description="Helical" evidence="1">
    <location>
        <begin position="324"/>
        <end position="343"/>
    </location>
</feature>
<reference evidence="2 3" key="1">
    <citation type="submission" date="2022-03" db="EMBL/GenBank/DDBJ databases">
        <title>Parabacteroides sp. nov. isolated from swine feces.</title>
        <authorList>
            <person name="Bak J.E."/>
        </authorList>
    </citation>
    <scope>NUCLEOTIDE SEQUENCE [LARGE SCALE GENOMIC DNA]</scope>
    <source>
        <strain evidence="2 3">AGMB00274</strain>
    </source>
</reference>
<feature type="transmembrane region" description="Helical" evidence="1">
    <location>
        <begin position="70"/>
        <end position="88"/>
    </location>
</feature>
<proteinExistence type="predicted"/>
<accession>A0ABT0BYC6</accession>
<evidence type="ECO:0000313" key="2">
    <source>
        <dbReference type="EMBL" id="MCJ2379762.1"/>
    </source>
</evidence>
<feature type="transmembrane region" description="Helical" evidence="1">
    <location>
        <begin position="299"/>
        <end position="317"/>
    </location>
</feature>
<feature type="transmembrane region" description="Helical" evidence="1">
    <location>
        <begin position="266"/>
        <end position="287"/>
    </location>
</feature>
<feature type="transmembrane region" description="Helical" evidence="1">
    <location>
        <begin position="236"/>
        <end position="254"/>
    </location>
</feature>
<dbReference type="EMBL" id="JAKZMM010000007">
    <property type="protein sequence ID" value="MCJ2379762.1"/>
    <property type="molecule type" value="Genomic_DNA"/>
</dbReference>
<dbReference type="Proteomes" id="UP001165444">
    <property type="component" value="Unassembled WGS sequence"/>
</dbReference>
<feature type="transmembrane region" description="Helical" evidence="1">
    <location>
        <begin position="94"/>
        <end position="111"/>
    </location>
</feature>
<keyword evidence="1" id="KW-1133">Transmembrane helix</keyword>
<evidence type="ECO:0000256" key="1">
    <source>
        <dbReference type="SAM" id="Phobius"/>
    </source>
</evidence>
<keyword evidence="1" id="KW-0472">Membrane</keyword>
<dbReference type="InterPro" id="IPR025291">
    <property type="entry name" value="DUF4153"/>
</dbReference>
<organism evidence="2 3">
    <name type="scientific">Parabacteroides faecalis</name>
    <dbReference type="NCBI Taxonomy" id="2924040"/>
    <lineage>
        <taxon>Bacteria</taxon>
        <taxon>Pseudomonadati</taxon>
        <taxon>Bacteroidota</taxon>
        <taxon>Bacteroidia</taxon>
        <taxon>Bacteroidales</taxon>
        <taxon>Tannerellaceae</taxon>
        <taxon>Parabacteroides</taxon>
    </lineage>
</organism>
<comment type="caution">
    <text evidence="2">The sequence shown here is derived from an EMBL/GenBank/DDBJ whole genome shotgun (WGS) entry which is preliminary data.</text>
</comment>
<feature type="transmembrane region" description="Helical" evidence="1">
    <location>
        <begin position="171"/>
        <end position="187"/>
    </location>
</feature>
<feature type="transmembrane region" description="Helical" evidence="1">
    <location>
        <begin position="123"/>
        <end position="151"/>
    </location>
</feature>
<feature type="transmembrane region" description="Helical" evidence="1">
    <location>
        <begin position="199"/>
        <end position="224"/>
    </location>
</feature>
<dbReference type="Pfam" id="PF13687">
    <property type="entry name" value="DUF4153"/>
    <property type="match status" value="1"/>
</dbReference>
<protein>
    <submittedName>
        <fullName evidence="2">DUF4153 domain-containing protein</fullName>
    </submittedName>
</protein>
<name>A0ABT0BYC6_9BACT</name>
<feature type="transmembrane region" description="Helical" evidence="1">
    <location>
        <begin position="45"/>
        <end position="63"/>
    </location>
</feature>
<keyword evidence="3" id="KW-1185">Reference proteome</keyword>
<dbReference type="RefSeq" id="WP_243323516.1">
    <property type="nucleotide sequence ID" value="NZ_JAKZMM010000007.1"/>
</dbReference>
<gene>
    <name evidence="2" type="ORF">MUN53_03925</name>
</gene>
<evidence type="ECO:0000313" key="3">
    <source>
        <dbReference type="Proteomes" id="UP001165444"/>
    </source>
</evidence>